<feature type="domain" description="Glycosyltransferase subfamily 4-like N-terminal" evidence="2">
    <location>
        <begin position="29"/>
        <end position="181"/>
    </location>
</feature>
<evidence type="ECO:0000259" key="2">
    <source>
        <dbReference type="Pfam" id="PF13439"/>
    </source>
</evidence>
<gene>
    <name evidence="3" type="ORF">BWK62_01350</name>
</gene>
<evidence type="ECO:0000313" key="3">
    <source>
        <dbReference type="EMBL" id="OWP79599.1"/>
    </source>
</evidence>
<dbReference type="PANTHER" id="PTHR12526">
    <property type="entry name" value="GLYCOSYLTRANSFERASE"/>
    <property type="match status" value="1"/>
</dbReference>
<dbReference type="InterPro" id="IPR028098">
    <property type="entry name" value="Glyco_trans_4-like_N"/>
</dbReference>
<name>A0A246GDW1_9FLAO</name>
<proteinExistence type="predicted"/>
<organism evidence="3 4">
    <name type="scientific">Flavobacterium columnare</name>
    <dbReference type="NCBI Taxonomy" id="996"/>
    <lineage>
        <taxon>Bacteria</taxon>
        <taxon>Pseudomonadati</taxon>
        <taxon>Bacteroidota</taxon>
        <taxon>Flavobacteriia</taxon>
        <taxon>Flavobacteriales</taxon>
        <taxon>Flavobacteriaceae</taxon>
        <taxon>Flavobacterium</taxon>
    </lineage>
</organism>
<dbReference type="Gene3D" id="3.40.50.2000">
    <property type="entry name" value="Glycogen Phosphorylase B"/>
    <property type="match status" value="2"/>
</dbReference>
<dbReference type="EMBL" id="MTCY01000002">
    <property type="protein sequence ID" value="OWP79599.1"/>
    <property type="molecule type" value="Genomic_DNA"/>
</dbReference>
<dbReference type="AlphaFoldDB" id="A0A246GDW1"/>
<dbReference type="GO" id="GO:0016757">
    <property type="term" value="F:glycosyltransferase activity"/>
    <property type="evidence" value="ECO:0007669"/>
    <property type="project" value="InterPro"/>
</dbReference>
<reference evidence="3 4" key="1">
    <citation type="journal article" date="2017" name="Infect. Genet. Evol.">
        <title>Comparative genome analysis of fish pathogen Flavobacterium columnare reveals extensive sequence diversity within the species.</title>
        <authorList>
            <person name="Kayansamruaj P."/>
            <person name="Dong H.T."/>
            <person name="Hirono I."/>
            <person name="Kondo H."/>
            <person name="Senapin S."/>
            <person name="Rodkhum C."/>
        </authorList>
    </citation>
    <scope>NUCLEOTIDE SEQUENCE [LARGE SCALE GENOMIC DNA]</scope>
    <source>
        <strain evidence="3 4">1214</strain>
    </source>
</reference>
<dbReference type="InterPro" id="IPR001296">
    <property type="entry name" value="Glyco_trans_1"/>
</dbReference>
<dbReference type="Pfam" id="PF13439">
    <property type="entry name" value="Glyco_transf_4"/>
    <property type="match status" value="1"/>
</dbReference>
<evidence type="ECO:0008006" key="5">
    <source>
        <dbReference type="Google" id="ProtNLM"/>
    </source>
</evidence>
<sequence>MVYHNSINYSKNSKKIKIVLIIGDIARSGGTERSTINLANMLISKHEVVVVSLSENRPVFFELDQRVTLDFLSMKPMTIKLTSKIIWYIEFFSKMKKTIARHKPDVIIGEGHNISGVLPFVKGTEKIKKIACEHIDYDSIPLLSRVLMKIGYSKLTAVVTLSTIALNKIKHLNKNIKIIPNSLPFFTEAVSNVTENTIIMVGRLSQEKGYDRVVPIAKKLLNEFPHWRIKIFGNGDKEMELKKLFKNEGLDNVLFFSPVKNIVDQYMAASIFMITSYNEALPMVILEAQHCGLPVVGYFCEGTQALIKENITGYVLDNEDDFYEKLKKLISNQDLRLKIGGNCKMESLKYSPDMILKKWESLLS</sequence>
<dbReference type="SUPFAM" id="SSF53756">
    <property type="entry name" value="UDP-Glycosyltransferase/glycogen phosphorylase"/>
    <property type="match status" value="1"/>
</dbReference>
<dbReference type="Proteomes" id="UP000198034">
    <property type="component" value="Unassembled WGS sequence"/>
</dbReference>
<feature type="domain" description="Glycosyl transferase family 1" evidence="1">
    <location>
        <begin position="190"/>
        <end position="342"/>
    </location>
</feature>
<comment type="caution">
    <text evidence="3">The sequence shown here is derived from an EMBL/GenBank/DDBJ whole genome shotgun (WGS) entry which is preliminary data.</text>
</comment>
<evidence type="ECO:0000313" key="4">
    <source>
        <dbReference type="Proteomes" id="UP000198034"/>
    </source>
</evidence>
<protein>
    <recommendedName>
        <fullName evidence="5">Glycosyltransferase family 4 protein</fullName>
    </recommendedName>
</protein>
<dbReference type="Pfam" id="PF00534">
    <property type="entry name" value="Glycos_transf_1"/>
    <property type="match status" value="1"/>
</dbReference>
<accession>A0A246GDW1</accession>
<evidence type="ECO:0000259" key="1">
    <source>
        <dbReference type="Pfam" id="PF00534"/>
    </source>
</evidence>